<evidence type="ECO:0000313" key="2">
    <source>
        <dbReference type="Proteomes" id="UP001148629"/>
    </source>
</evidence>
<dbReference type="EMBL" id="JANRMS010001814">
    <property type="protein sequence ID" value="KAJ3525990.1"/>
    <property type="molecule type" value="Genomic_DNA"/>
</dbReference>
<name>A0ACC1RUR2_9HYPO</name>
<comment type="caution">
    <text evidence="1">The sequence shown here is derived from an EMBL/GenBank/DDBJ whole genome shotgun (WGS) entry which is preliminary data.</text>
</comment>
<protein>
    <submittedName>
        <fullName evidence="1">Uncharacterized protein</fullName>
    </submittedName>
</protein>
<reference evidence="1" key="1">
    <citation type="submission" date="2022-08" db="EMBL/GenBank/DDBJ databases">
        <title>Genome Sequence of Fusarium decemcellulare.</title>
        <authorList>
            <person name="Buettner E."/>
        </authorList>
    </citation>
    <scope>NUCLEOTIDE SEQUENCE</scope>
    <source>
        <strain evidence="1">Babe19</strain>
    </source>
</reference>
<gene>
    <name evidence="1" type="ORF">NM208_g11401</name>
</gene>
<proteinExistence type="predicted"/>
<dbReference type="Proteomes" id="UP001148629">
    <property type="component" value="Unassembled WGS sequence"/>
</dbReference>
<keyword evidence="2" id="KW-1185">Reference proteome</keyword>
<organism evidence="1 2">
    <name type="scientific">Fusarium decemcellulare</name>
    <dbReference type="NCBI Taxonomy" id="57161"/>
    <lineage>
        <taxon>Eukaryota</taxon>
        <taxon>Fungi</taxon>
        <taxon>Dikarya</taxon>
        <taxon>Ascomycota</taxon>
        <taxon>Pezizomycotina</taxon>
        <taxon>Sordariomycetes</taxon>
        <taxon>Hypocreomycetidae</taxon>
        <taxon>Hypocreales</taxon>
        <taxon>Nectriaceae</taxon>
        <taxon>Fusarium</taxon>
        <taxon>Fusarium decemcellulare species complex</taxon>
    </lineage>
</organism>
<sequence length="288" mass="31519">MGMNLGGVLWDWNSGRSIGLFVTSGVLFLLFILQQTFFIGTTRENRLFPMHFWKSRTMICLFFTMMLATFGSFIGIFYLPLYYQFTRGSTALETSVHLLPFILFLVAFNLLNGQFMGRTGYYYPWYIAGSTLELIGGVLLYTVDEHTSNAKIYGYTIILGTGVGCFCQAGFAVSQMKVLPNDIPYSVGFMTVGQMLGIVFGTGMSGALFVNYGQQYLSAVFPDVPASEIADALAGVGSGLIESASSDARAEAIHGITRAIQLAYVPIIAAGSICVICSVFMRREKVFG</sequence>
<evidence type="ECO:0000313" key="1">
    <source>
        <dbReference type="EMBL" id="KAJ3525990.1"/>
    </source>
</evidence>
<accession>A0ACC1RUR2</accession>